<dbReference type="Proteomes" id="UP000184444">
    <property type="component" value="Unassembled WGS sequence"/>
</dbReference>
<sequence>MCDAARIDVSTLSEPELIALRDLLDQLIPVADAAERAGGGGYLVVFCPRHSVGLHHPFNRGSIMMRDIPARRIVHCDDAPVSTSETEAEAKARMAAVANGLLPVRELGREIARSALDDLPEEARAKLLADMLCDLRGPAARDALVTARNRITHHLHDLITAEYDAELTRMSGRDVAELARDDTPGGQL</sequence>
<evidence type="ECO:0000313" key="2">
    <source>
        <dbReference type="Proteomes" id="UP000184444"/>
    </source>
</evidence>
<accession>A0A1M7F043</accession>
<proteinExistence type="predicted"/>
<protein>
    <submittedName>
        <fullName evidence="1">Uncharacterized protein</fullName>
    </submittedName>
</protein>
<reference evidence="2" key="1">
    <citation type="submission" date="2016-11" db="EMBL/GenBank/DDBJ databases">
        <authorList>
            <person name="Varghese N."/>
            <person name="Submissions S."/>
        </authorList>
    </citation>
    <scope>NUCLEOTIDE SEQUENCE [LARGE SCALE GENOMIC DNA]</scope>
    <source>
        <strain evidence="2">DSM 6637</strain>
    </source>
</reference>
<name>A0A1M7F043_9RHOB</name>
<keyword evidence="2" id="KW-1185">Reference proteome</keyword>
<dbReference type="EMBL" id="FRCK01000002">
    <property type="protein sequence ID" value="SHL97108.1"/>
    <property type="molecule type" value="Genomic_DNA"/>
</dbReference>
<gene>
    <name evidence="1" type="ORF">SAMN05444389_102429</name>
</gene>
<dbReference type="AlphaFoldDB" id="A0A1M7F043"/>
<dbReference type="OrthoDB" id="10015742at2"/>
<organism evidence="1 2">
    <name type="scientific">Paracoccus solventivorans</name>
    <dbReference type="NCBI Taxonomy" id="53463"/>
    <lineage>
        <taxon>Bacteria</taxon>
        <taxon>Pseudomonadati</taxon>
        <taxon>Pseudomonadota</taxon>
        <taxon>Alphaproteobacteria</taxon>
        <taxon>Rhodobacterales</taxon>
        <taxon>Paracoccaceae</taxon>
        <taxon>Paracoccus</taxon>
    </lineage>
</organism>
<dbReference type="STRING" id="53463.SAMN05444389_102429"/>
<evidence type="ECO:0000313" key="1">
    <source>
        <dbReference type="EMBL" id="SHL97108.1"/>
    </source>
</evidence>
<dbReference type="RefSeq" id="WP_073063300.1">
    <property type="nucleotide sequence ID" value="NZ_FRCK01000002.1"/>
</dbReference>